<dbReference type="GO" id="GO:0140359">
    <property type="term" value="F:ABC-type transporter activity"/>
    <property type="evidence" value="ECO:0007669"/>
    <property type="project" value="InterPro"/>
</dbReference>
<organism evidence="10 11">
    <name type="scientific">Aerococcus sanguinicola</name>
    <dbReference type="NCBI Taxonomy" id="119206"/>
    <lineage>
        <taxon>Bacteria</taxon>
        <taxon>Bacillati</taxon>
        <taxon>Bacillota</taxon>
        <taxon>Bacilli</taxon>
        <taxon>Lactobacillales</taxon>
        <taxon>Aerococcaceae</taxon>
        <taxon>Aerococcus</taxon>
    </lineage>
</organism>
<dbReference type="Gene3D" id="3.40.50.300">
    <property type="entry name" value="P-loop containing nucleotide triphosphate hydrolases"/>
    <property type="match status" value="1"/>
</dbReference>
<protein>
    <recommendedName>
        <fullName evidence="12">ABC transporter ATP-binding protein</fullName>
    </recommendedName>
</protein>
<sequence length="526" mass="60487">MKILNVYFVKLIVDSIEKIKVKEFVFLILVFVSIIIIVNILNAIISSIVLPKINNKIELGLKKKMYNIYFNIDDIYEPYKYDQYFFSLKNIGVLPEVTSQIGILVNSFFSIVGLLYIFSVYEFSMVFYMFIGVIISFIAIVIKNKINYNITVKNIPNERKIDYINRLFYVPDYSKEVKTTNGDIFFSYLKSAYDNIISEYLKKAKKIAFLDFFSKALTSLTIVMVLFFLGFKVLNGVFTFGTFTMLFTGAQQILSDLNNLFSSFPQIYSLSLKVGKIREFTDVGNHNEVKKSDLTKIKKIELRNVSYTYDNKKNILNNVNLEINKKDGVIALIGGNGSGKSTAINLMLGILKPSCGEVLVNGMNIDNFNINTYYDKISIVFQEFYVFSFSVYENISGTSIINTKNENKAIEALKKVGLYEKVKQFERGIHTVISEEFEKQDGGFSKGEMQKLSLARAIYKDGDIFILDEADSFSDEQYKSKLYKIIKELRYKKIIFIVTHNREMLSIADKTYQLHESKISLNNQSI</sequence>
<dbReference type="SMART" id="SM00382">
    <property type="entry name" value="AAA"/>
    <property type="match status" value="1"/>
</dbReference>
<evidence type="ECO:0000256" key="5">
    <source>
        <dbReference type="ARBA" id="ARBA00022989"/>
    </source>
</evidence>
<dbReference type="AlphaFoldDB" id="A0A2I1MLI5"/>
<dbReference type="InterPro" id="IPR036640">
    <property type="entry name" value="ABC1_TM_sf"/>
</dbReference>
<evidence type="ECO:0000313" key="10">
    <source>
        <dbReference type="EMBL" id="PKZ21005.1"/>
    </source>
</evidence>
<comment type="subcellular location">
    <subcellularLocation>
        <location evidence="1">Cell membrane</location>
        <topology evidence="1">Multi-pass membrane protein</topology>
    </subcellularLocation>
</comment>
<dbReference type="InterPro" id="IPR039421">
    <property type="entry name" value="Type_1_exporter"/>
</dbReference>
<dbReference type="EMBL" id="PKGY01000005">
    <property type="protein sequence ID" value="PKZ21005.1"/>
    <property type="molecule type" value="Genomic_DNA"/>
</dbReference>
<feature type="transmembrane region" description="Helical" evidence="7">
    <location>
        <begin position="101"/>
        <end position="119"/>
    </location>
</feature>
<feature type="transmembrane region" description="Helical" evidence="7">
    <location>
        <begin position="125"/>
        <end position="142"/>
    </location>
</feature>
<dbReference type="GO" id="GO:0005886">
    <property type="term" value="C:plasma membrane"/>
    <property type="evidence" value="ECO:0007669"/>
    <property type="project" value="UniProtKB-SubCell"/>
</dbReference>
<accession>A0A2I1MLI5</accession>
<dbReference type="PANTHER" id="PTHR24221">
    <property type="entry name" value="ATP-BINDING CASSETTE SUB-FAMILY B"/>
    <property type="match status" value="1"/>
</dbReference>
<dbReference type="GO" id="GO:0016887">
    <property type="term" value="F:ATP hydrolysis activity"/>
    <property type="evidence" value="ECO:0007669"/>
    <property type="project" value="InterPro"/>
</dbReference>
<dbReference type="PROSITE" id="PS50929">
    <property type="entry name" value="ABC_TM1F"/>
    <property type="match status" value="1"/>
</dbReference>
<keyword evidence="6 7" id="KW-0472">Membrane</keyword>
<dbReference type="PANTHER" id="PTHR24221:SF654">
    <property type="entry name" value="ATP-BINDING CASSETTE SUB-FAMILY B MEMBER 6"/>
    <property type="match status" value="1"/>
</dbReference>
<feature type="transmembrane region" description="Helical" evidence="7">
    <location>
        <begin position="24"/>
        <end position="50"/>
    </location>
</feature>
<keyword evidence="3" id="KW-0547">Nucleotide-binding</keyword>
<feature type="transmembrane region" description="Helical" evidence="7">
    <location>
        <begin position="212"/>
        <end position="231"/>
    </location>
</feature>
<dbReference type="InterPro" id="IPR027417">
    <property type="entry name" value="P-loop_NTPase"/>
</dbReference>
<reference evidence="10 11" key="1">
    <citation type="submission" date="2017-12" db="EMBL/GenBank/DDBJ databases">
        <title>Phylogenetic diversity of female urinary microbiome.</title>
        <authorList>
            <person name="Thomas-White K."/>
            <person name="Wolfe A.J."/>
        </authorList>
    </citation>
    <scope>NUCLEOTIDE SEQUENCE [LARGE SCALE GENOMIC DNA]</scope>
    <source>
        <strain evidence="10 11">UMB0139</strain>
    </source>
</reference>
<dbReference type="Pfam" id="PF00005">
    <property type="entry name" value="ABC_tran"/>
    <property type="match status" value="1"/>
</dbReference>
<keyword evidence="5 7" id="KW-1133">Transmembrane helix</keyword>
<dbReference type="SUPFAM" id="SSF90123">
    <property type="entry name" value="ABC transporter transmembrane region"/>
    <property type="match status" value="1"/>
</dbReference>
<dbReference type="PROSITE" id="PS50893">
    <property type="entry name" value="ABC_TRANSPORTER_2"/>
    <property type="match status" value="1"/>
</dbReference>
<keyword evidence="4" id="KW-0067">ATP-binding</keyword>
<gene>
    <name evidence="10" type="ORF">CYJ28_08370</name>
</gene>
<dbReference type="CDD" id="cd03228">
    <property type="entry name" value="ABCC_MRP_Like"/>
    <property type="match status" value="1"/>
</dbReference>
<name>A0A2I1MLI5_9LACT</name>
<evidence type="ECO:0000256" key="3">
    <source>
        <dbReference type="ARBA" id="ARBA00022741"/>
    </source>
</evidence>
<feature type="domain" description="ABC transmembrane type-1" evidence="9">
    <location>
        <begin position="183"/>
        <end position="269"/>
    </location>
</feature>
<dbReference type="InterPro" id="IPR003593">
    <property type="entry name" value="AAA+_ATPase"/>
</dbReference>
<dbReference type="SUPFAM" id="SSF52540">
    <property type="entry name" value="P-loop containing nucleoside triphosphate hydrolases"/>
    <property type="match status" value="1"/>
</dbReference>
<dbReference type="RefSeq" id="WP_101603800.1">
    <property type="nucleotide sequence ID" value="NZ_PKGY01000005.1"/>
</dbReference>
<dbReference type="GO" id="GO:0034040">
    <property type="term" value="F:ATPase-coupled lipid transmembrane transporter activity"/>
    <property type="evidence" value="ECO:0007669"/>
    <property type="project" value="TreeGrafter"/>
</dbReference>
<dbReference type="InterPro" id="IPR011527">
    <property type="entry name" value="ABC1_TM_dom"/>
</dbReference>
<dbReference type="Proteomes" id="UP000234239">
    <property type="component" value="Unassembled WGS sequence"/>
</dbReference>
<dbReference type="PROSITE" id="PS00211">
    <property type="entry name" value="ABC_TRANSPORTER_1"/>
    <property type="match status" value="1"/>
</dbReference>
<feature type="domain" description="ABC transporter" evidence="8">
    <location>
        <begin position="300"/>
        <end position="526"/>
    </location>
</feature>
<comment type="caution">
    <text evidence="10">The sequence shown here is derived from an EMBL/GenBank/DDBJ whole genome shotgun (WGS) entry which is preliminary data.</text>
</comment>
<proteinExistence type="predicted"/>
<evidence type="ECO:0000256" key="7">
    <source>
        <dbReference type="SAM" id="Phobius"/>
    </source>
</evidence>
<dbReference type="GO" id="GO:0005524">
    <property type="term" value="F:ATP binding"/>
    <property type="evidence" value="ECO:0007669"/>
    <property type="project" value="UniProtKB-KW"/>
</dbReference>
<dbReference type="OrthoDB" id="9806127at2"/>
<dbReference type="InterPro" id="IPR003439">
    <property type="entry name" value="ABC_transporter-like_ATP-bd"/>
</dbReference>
<evidence type="ECO:0000256" key="2">
    <source>
        <dbReference type="ARBA" id="ARBA00022692"/>
    </source>
</evidence>
<keyword evidence="2 7" id="KW-0812">Transmembrane</keyword>
<evidence type="ECO:0000259" key="8">
    <source>
        <dbReference type="PROSITE" id="PS50893"/>
    </source>
</evidence>
<dbReference type="Gene3D" id="1.20.1560.10">
    <property type="entry name" value="ABC transporter type 1, transmembrane domain"/>
    <property type="match status" value="1"/>
</dbReference>
<evidence type="ECO:0000256" key="1">
    <source>
        <dbReference type="ARBA" id="ARBA00004651"/>
    </source>
</evidence>
<evidence type="ECO:0008006" key="12">
    <source>
        <dbReference type="Google" id="ProtNLM"/>
    </source>
</evidence>
<dbReference type="InterPro" id="IPR017871">
    <property type="entry name" value="ABC_transporter-like_CS"/>
</dbReference>
<evidence type="ECO:0000313" key="11">
    <source>
        <dbReference type="Proteomes" id="UP000234239"/>
    </source>
</evidence>
<evidence type="ECO:0000259" key="9">
    <source>
        <dbReference type="PROSITE" id="PS50929"/>
    </source>
</evidence>
<evidence type="ECO:0000256" key="6">
    <source>
        <dbReference type="ARBA" id="ARBA00023136"/>
    </source>
</evidence>
<evidence type="ECO:0000256" key="4">
    <source>
        <dbReference type="ARBA" id="ARBA00022840"/>
    </source>
</evidence>